<dbReference type="Gramene" id="ERN10185">
    <property type="protein sequence ID" value="ERN10185"/>
    <property type="gene ID" value="AMTR_s00168p00074090"/>
</dbReference>
<reference evidence="2" key="1">
    <citation type="journal article" date="2013" name="Science">
        <title>The Amborella genome and the evolution of flowering plants.</title>
        <authorList>
            <consortium name="Amborella Genome Project"/>
        </authorList>
    </citation>
    <scope>NUCLEOTIDE SEQUENCE [LARGE SCALE GENOMIC DNA]</scope>
</reference>
<protein>
    <submittedName>
        <fullName evidence="1">Uncharacterized protein</fullName>
    </submittedName>
</protein>
<dbReference type="Proteomes" id="UP000017836">
    <property type="component" value="Unassembled WGS sequence"/>
</dbReference>
<dbReference type="EMBL" id="KI392963">
    <property type="protein sequence ID" value="ERN10185.1"/>
    <property type="molecule type" value="Genomic_DNA"/>
</dbReference>
<name>W1PSH3_AMBTC</name>
<evidence type="ECO:0000313" key="2">
    <source>
        <dbReference type="Proteomes" id="UP000017836"/>
    </source>
</evidence>
<proteinExistence type="predicted"/>
<dbReference type="AlphaFoldDB" id="W1PSH3"/>
<dbReference type="HOGENOM" id="CLU_2443810_0_0_1"/>
<organism evidence="1 2">
    <name type="scientific">Amborella trichopoda</name>
    <dbReference type="NCBI Taxonomy" id="13333"/>
    <lineage>
        <taxon>Eukaryota</taxon>
        <taxon>Viridiplantae</taxon>
        <taxon>Streptophyta</taxon>
        <taxon>Embryophyta</taxon>
        <taxon>Tracheophyta</taxon>
        <taxon>Spermatophyta</taxon>
        <taxon>Magnoliopsida</taxon>
        <taxon>Amborellales</taxon>
        <taxon>Amborellaceae</taxon>
        <taxon>Amborella</taxon>
    </lineage>
</organism>
<accession>W1PSH3</accession>
<gene>
    <name evidence="1" type="ORF">AMTR_s00168p00074090</name>
</gene>
<keyword evidence="2" id="KW-1185">Reference proteome</keyword>
<sequence length="90" mass="9646">MALSSSLQPIFALRTLPFLLTRGVSTTRLGGLDQGPESGQLGDHANELGPNLADRERLLWIEPVVSGDNKQKKCGIDRCGADDLATLTDL</sequence>
<evidence type="ECO:0000313" key="1">
    <source>
        <dbReference type="EMBL" id="ERN10185.1"/>
    </source>
</evidence>